<comment type="caution">
    <text evidence="4">The sequence shown here is derived from an EMBL/GenBank/DDBJ whole genome shotgun (WGS) entry which is preliminary data.</text>
</comment>
<feature type="region of interest" description="Disordered" evidence="2">
    <location>
        <begin position="451"/>
        <end position="491"/>
    </location>
</feature>
<name>A0A2T7NF43_POMCA</name>
<dbReference type="Proteomes" id="UP000245119">
    <property type="component" value="Linkage Group LG13"/>
</dbReference>
<feature type="domain" description="RAVE complex protein Rav1 C-terminal" evidence="3">
    <location>
        <begin position="1831"/>
        <end position="1889"/>
    </location>
</feature>
<feature type="compositionally biased region" description="Acidic residues" evidence="2">
    <location>
        <begin position="2587"/>
        <end position="2598"/>
    </location>
</feature>
<dbReference type="OrthoDB" id="342131at2759"/>
<evidence type="ECO:0000259" key="3">
    <source>
        <dbReference type="Pfam" id="PF12234"/>
    </source>
</evidence>
<feature type="compositionally biased region" description="Polar residues" evidence="2">
    <location>
        <begin position="518"/>
        <end position="531"/>
    </location>
</feature>
<dbReference type="GO" id="GO:0043291">
    <property type="term" value="C:RAVE complex"/>
    <property type="evidence" value="ECO:0007669"/>
    <property type="project" value="TreeGrafter"/>
</dbReference>
<organism evidence="4 5">
    <name type="scientific">Pomacea canaliculata</name>
    <name type="common">Golden apple snail</name>
    <dbReference type="NCBI Taxonomy" id="400727"/>
    <lineage>
        <taxon>Eukaryota</taxon>
        <taxon>Metazoa</taxon>
        <taxon>Spiralia</taxon>
        <taxon>Lophotrochozoa</taxon>
        <taxon>Mollusca</taxon>
        <taxon>Gastropoda</taxon>
        <taxon>Caenogastropoda</taxon>
        <taxon>Architaenioglossa</taxon>
        <taxon>Ampullarioidea</taxon>
        <taxon>Ampullariidae</taxon>
        <taxon>Pomacea</taxon>
    </lineage>
</organism>
<dbReference type="FunFam" id="2.130.10.10:FF:000651">
    <property type="entry name" value="RaBConnectin related"/>
    <property type="match status" value="1"/>
</dbReference>
<evidence type="ECO:0000256" key="2">
    <source>
        <dbReference type="SAM" id="MobiDB-lite"/>
    </source>
</evidence>
<proteinExistence type="predicted"/>
<dbReference type="PROSITE" id="PS50294">
    <property type="entry name" value="WD_REPEATS_REGION"/>
    <property type="match status" value="1"/>
</dbReference>
<dbReference type="Gene3D" id="2.130.10.10">
    <property type="entry name" value="YVTN repeat-like/Quinoprotein amine dehydrogenase"/>
    <property type="match status" value="3"/>
</dbReference>
<reference evidence="4 5" key="1">
    <citation type="submission" date="2018-04" db="EMBL/GenBank/DDBJ databases">
        <title>The genome of golden apple snail Pomacea canaliculata provides insight into stress tolerance and invasive adaptation.</title>
        <authorList>
            <person name="Liu C."/>
            <person name="Liu B."/>
            <person name="Ren Y."/>
            <person name="Zhang Y."/>
            <person name="Wang H."/>
            <person name="Li S."/>
            <person name="Jiang F."/>
            <person name="Yin L."/>
            <person name="Zhang G."/>
            <person name="Qian W."/>
            <person name="Fan W."/>
        </authorList>
    </citation>
    <scope>NUCLEOTIDE SEQUENCE [LARGE SCALE GENOMIC DNA]</scope>
    <source>
        <strain evidence="4">SZHN2017</strain>
        <tissue evidence="4">Muscle</tissue>
    </source>
</reference>
<dbReference type="STRING" id="400727.A0A2T7NF43"/>
<evidence type="ECO:0000313" key="4">
    <source>
        <dbReference type="EMBL" id="PVD19781.1"/>
    </source>
</evidence>
<feature type="region of interest" description="Disordered" evidence="2">
    <location>
        <begin position="510"/>
        <end position="541"/>
    </location>
</feature>
<feature type="repeat" description="WD" evidence="1">
    <location>
        <begin position="3094"/>
        <end position="3135"/>
    </location>
</feature>
<dbReference type="Pfam" id="PF12234">
    <property type="entry name" value="Rav1p_C"/>
    <property type="match status" value="2"/>
</dbReference>
<feature type="domain" description="RAVE complex protein Rav1 C-terminal" evidence="3">
    <location>
        <begin position="1666"/>
        <end position="1830"/>
    </location>
</feature>
<dbReference type="PANTHER" id="PTHR13950">
    <property type="entry name" value="RABCONNECTIN-RELATED"/>
    <property type="match status" value="1"/>
</dbReference>
<keyword evidence="5" id="KW-1185">Reference proteome</keyword>
<dbReference type="EMBL" id="PZQS01000013">
    <property type="protein sequence ID" value="PVD19781.1"/>
    <property type="molecule type" value="Genomic_DNA"/>
</dbReference>
<dbReference type="InterPro" id="IPR036322">
    <property type="entry name" value="WD40_repeat_dom_sf"/>
</dbReference>
<accession>A0A2T7NF43</accession>
<dbReference type="InterPro" id="IPR001680">
    <property type="entry name" value="WD40_rpt"/>
</dbReference>
<feature type="region of interest" description="Disordered" evidence="2">
    <location>
        <begin position="1439"/>
        <end position="1459"/>
    </location>
</feature>
<feature type="region of interest" description="Disordered" evidence="2">
    <location>
        <begin position="729"/>
        <end position="754"/>
    </location>
</feature>
<dbReference type="PANTHER" id="PTHR13950:SF9">
    <property type="entry name" value="RABCONNECTIN-3A"/>
    <property type="match status" value="1"/>
</dbReference>
<sequence length="3191" mass="354484">MNRHQVLTGSCNPGDNCYAVGSVEGVHFTAYAAGCNIVILAGNFERVQIIPGVAHGNIKVTCIDCSTDTGKIAASYGKKVYIFEPTPLVSESSHRLDYRWYKTAEIETECYINNLSWNMEGSKLLTGGELIQIWQLTPDKGGQGDTETEEPGTKRVHFSLGDSSIAGSGDPEEDAFTQRLSHVLDPAHHGLVHDPGTWQCVWKCRPATPVYHLQFSPDGFLFASAGKADRLVKIWYEDQKVQRGLSRSDSISPKRDTLHYSFVYISHPRAVTGFTWRRTSKYMPRGAVANMLVTSCLDNVCRIWVETILPDDGLVDLEQVEPSLSHDIKHHAHRHKKRFLQRLRTIRHAIHKRRKHKYGPETVMSTNALNSMGSVHDFHRFAIHHNGVSPVLHFHLAGSINPYTDIPLSPVSGNQYSQHNFRLHWLDNKELQFTMEAERLLQELHTKLVHEDTEQGAGAHLGGDETGDSDEHDDDGDGEHEQHFASFGQETYDKDDDVAKKRKHKLFKRKKLSKGESNKTVVQSDSQTSLSSEHDSEDMEKSGSILERLDHNIEMLLKEWQSTSDMLFSIHPVDGSFLVWLVEWLDEGLPFTFRQAQISFSSCLPHAIPVPDAATMSCNLLLYCNYSRMDIKSVMHISEVEEGGVSASNAAGVRNNHIGANSMDMLIPNVLLVSKHNNGTLNQWQISFTESSMFQTVVSVAHAARVCGHRFRTNAAACHPVLPLLLTTSHHNLPDPDTTPERETSPEEEDGDASKSLGAGVFAFCSELILWQVNSVGPLSKSGGLMELARINSPSTTAFTSMAWVPTLLPSTTLGSCSNSPSALFVASDGASLRLYQAVIDARALLTESKPAPNEQTFSFSSASSSYCPDPGSPPQPLSQIFHVASLQSSARPGCIIELDTINDATADWQNIQLLHVFQEALVTGQQHQSSSSTAFRPESANVGDTMGAYVDLSRSGSFLENFYLVVLERLSTVIGDEGSRVHMWQITISSQPNAPYHDGNREKDYGSMDDGNSDEEEALYYHDSQGKQETSAPVMKMSITTCKVCTQTLFLPTGVHVISANVAAGHLSSASIYPACFAPYLLTTACSDGQLRFWKCTVSEMAPSVCRENSLNVTNYEFSSGLSGLTKRMSTTSIQQWQPQKQDYEWEEWQMICSKRQSSSIIIPGKPITVSCAYSGRIAVAYRYGDIRAQPNHPEEKFINLYVAIFECESTGGSEWVLEDTIELKDIKIPDPQVEIELSQVMLTQQIFPPGLSLHNTPFSDIPGLTPTLSSAPMVSMPRTKSVPSLSTIQSVRKSIAEQGNKLGLLKQKCLVQLDWVATEDGSHILTVGVGTKIFTYTQVSDEVAQASIKANAAMAKGVRENTPTDIFHRPLGLIQKSKSLVIEDYQEEIRWMRLRVIELETADGLPPLPMHMSWVRTGILVVGMDNEIHVYTQWRGSSYGSSSGPATAGSSEPQMGEELTADKRTLTEANLASMASSAGISKGFKSVTNFKSTLSTPNIKHAQSLSLHKRDSTKSLSLLLAMLTQFYHNTIPSSLTALLNFGKIRRVKAILAHLLRCIGGFENFQDAFVTDGDTEDGVHHHGRTWSISLNTSGGNPEDAAVIPDVEDFPDFLEVSSIPPLPIYALISADADNTVLNTEIANVAGTADQGHPEQDYTDLFNTQIVDETEELDLSSSLEDTNKKRRHQLVTFWSANPYAFLPAHSKLLGRQLMRISLPGLSSLDQMYLVALADTVAHTKMDFADRFQQDDIKEANESMDDCGLRFLLAVRQHIYLLSTLPPTQRAILQHQGLQSYFLVWAFHSEATEELLSMIPCMQKEKPTWDELRQFGAGWSVENQRMADFFKNDFGEDRWRKAALKNAFALLGKQMFREAAAFFLLGDSLKDADNTGRKTTNNIGDPDTASTKPNIFNFYNYLRTHPLLLRLQLSATSLKKRRAILTGFTRANSVAVSDKITTIDRVTPTERRLFFATAHTHFKNGCPFLALEVLSKLPPVVEADIEKEQEIATQRRMSLVQGSISTGTLQEDVIEESDESSLVSKPSDNGMSGPFINGDADQSNKIKLDLTLSSHSDEEEEEEDADILAGKHPVKIELTEAVDDYEHDDNNTEDAESSDQKIDIMAQQFKFIACLKVMMEELSTLATGFEVDGGQLRYQLYVWLEKEVEVLKVLCNYGQTKKWCQAFLTVRSLKGLNFYLDTSQDSDDFETLGGRQRNLSFRSDTSRASLHEVILADKQDLESKERRLAKRKSWLKQNQHLLRTLISYSILQGSSGGGLASVRMELLLLLQELQQERPQQQLLSPLPFPTTLPLLSASLASSRTVIADPIQHLQGLTQDLLHSLIEMTIPPGVTSSMAQVVTMRNLSVSLSSCIYQCLCDSDSFYVNMARTNDPGLEGFTNPALMMASSSLMAGIMKTRHRTDSSNTDEVINTHPAKWPGVTSLHVLLMREKDEDAPKLHVMLCEALLAVYVTLLVTGLATYDPQILYRLLANKLDQQSWGALFGGGVKTVLKVEKNIPKVSGDRISQQRLKFNMRVMAPMKETYKERFVAPELSMISYFMTKPFISSNESIISYDSDDSVISDAGDGQSVASDEEEEEEEEETERPKSLLLSGQKEHSDPSSYSWCLMRFAILRAVLSNLRTFLPQVGIEITELPIVSPMLHALVRQLERWEAILQSRLDMFSGAPDNYIAGLTLDTISGMPGSKLQALFNPNNTPFIKSRATLPIKRLWFQLLRQENLQEIFLRYVFRRSHKNQVDENDSMKTSSSEEGRLLDPMKVVHKEQDIITSFAINQDNGSILALATQKELVELDIGLLLRPPAWLSDDNEFDIETLRNPKASIPESAPEFLVIHTPQDTLQPHSGSQTPSTPYAPSPLGSSQNLQTGRGASMVKSLSNLGVHNPVFSHCILDRSRRLINVILRRVVSGVRRIGSHPTLSYYLTGSADGCVRLWEWGHGQPVATLRQPGTFPKVTKVLFNAQGNKCCISDIEGAIGLWQIGLGSNFNKPIMSLPCHNKTTSDFAFLGCSSLIATAGHSSESKNVCLWDTLLPPRSCLVHAFTCHEHGSPAVVYAPQRQLLISGGRKGEICIFDMRQRQLRHTFQAHESAIKCLTLDSQEEYFVTGSAEGDIKVWGLDVHQLIFSFPGEHSKNTFFRTVGSTSGVTQVAVGPANHLFSCGVDGSIKFRQLPEKEVVVHHWV</sequence>
<feature type="compositionally biased region" description="Acidic residues" evidence="2">
    <location>
        <begin position="465"/>
        <end position="478"/>
    </location>
</feature>
<evidence type="ECO:0000256" key="1">
    <source>
        <dbReference type="PROSITE-ProRule" id="PRU00221"/>
    </source>
</evidence>
<dbReference type="Pfam" id="PF00400">
    <property type="entry name" value="WD40"/>
    <property type="match status" value="3"/>
</dbReference>
<dbReference type="GO" id="GO:0007035">
    <property type="term" value="P:vacuolar acidification"/>
    <property type="evidence" value="ECO:0007669"/>
    <property type="project" value="TreeGrafter"/>
</dbReference>
<dbReference type="InterPro" id="IPR022033">
    <property type="entry name" value="Rav1p_C"/>
</dbReference>
<gene>
    <name evidence="4" type="ORF">C0Q70_20272</name>
</gene>
<feature type="compositionally biased region" description="Low complexity" evidence="2">
    <location>
        <begin position="1439"/>
        <end position="1453"/>
    </location>
</feature>
<dbReference type="SUPFAM" id="SSF50978">
    <property type="entry name" value="WD40 repeat-like"/>
    <property type="match status" value="2"/>
</dbReference>
<feature type="region of interest" description="Disordered" evidence="2">
    <location>
        <begin position="2850"/>
        <end position="2876"/>
    </location>
</feature>
<evidence type="ECO:0000313" key="5">
    <source>
        <dbReference type="Proteomes" id="UP000245119"/>
    </source>
</evidence>
<protein>
    <recommendedName>
        <fullName evidence="3">RAVE complex protein Rav1 C-terminal domain-containing protein</fullName>
    </recommendedName>
</protein>
<feature type="region of interest" description="Disordered" evidence="2">
    <location>
        <begin position="993"/>
        <end position="1013"/>
    </location>
</feature>
<feature type="region of interest" description="Disordered" evidence="2">
    <location>
        <begin position="2577"/>
        <end position="2616"/>
    </location>
</feature>
<dbReference type="SMART" id="SM00320">
    <property type="entry name" value="WD40"/>
    <property type="match status" value="12"/>
</dbReference>
<dbReference type="PROSITE" id="PS50082">
    <property type="entry name" value="WD_REPEATS_2"/>
    <property type="match status" value="2"/>
</dbReference>
<dbReference type="InterPro" id="IPR052208">
    <property type="entry name" value="DmX-like/RAVE_component"/>
</dbReference>
<feature type="repeat" description="WD" evidence="1">
    <location>
        <begin position="2914"/>
        <end position="2955"/>
    </location>
</feature>
<dbReference type="InterPro" id="IPR015943">
    <property type="entry name" value="WD40/YVTN_repeat-like_dom_sf"/>
</dbReference>
<keyword evidence="1" id="KW-0853">WD repeat</keyword>